<comment type="caution">
    <text evidence="2">The sequence shown here is derived from an EMBL/GenBank/DDBJ whole genome shotgun (WGS) entry which is preliminary data.</text>
</comment>
<evidence type="ECO:0000313" key="2">
    <source>
        <dbReference type="EMBL" id="EGX44944.1"/>
    </source>
</evidence>
<dbReference type="PANTHER" id="PTHR35587">
    <property type="entry name" value="EXPRESSED PROTEIN"/>
    <property type="match status" value="1"/>
</dbReference>
<evidence type="ECO:0000313" key="3">
    <source>
        <dbReference type="Proteomes" id="UP000008784"/>
    </source>
</evidence>
<reference evidence="2 3" key="1">
    <citation type="journal article" date="2011" name="PLoS Pathog.">
        <title>Genomic and proteomic analyses of the fungus Arthrobotrys oligospora provide insights into nematode-trap formation.</title>
        <authorList>
            <person name="Yang J."/>
            <person name="Wang L."/>
            <person name="Ji X."/>
            <person name="Feng Y."/>
            <person name="Li X."/>
            <person name="Zou C."/>
            <person name="Xu J."/>
            <person name="Ren Y."/>
            <person name="Mi Q."/>
            <person name="Wu J."/>
            <person name="Liu S."/>
            <person name="Liu Y."/>
            <person name="Huang X."/>
            <person name="Wang H."/>
            <person name="Niu X."/>
            <person name="Li J."/>
            <person name="Liang L."/>
            <person name="Luo Y."/>
            <person name="Ji K."/>
            <person name="Zhou W."/>
            <person name="Yu Z."/>
            <person name="Li G."/>
            <person name="Liu Y."/>
            <person name="Li L."/>
            <person name="Qiao M."/>
            <person name="Feng L."/>
            <person name="Zhang K.-Q."/>
        </authorList>
    </citation>
    <scope>NUCLEOTIDE SEQUENCE [LARGE SCALE GENOMIC DNA]</scope>
    <source>
        <strain evidence="3">ATCC 24927 / CBS 115.81 / DSM 1491</strain>
    </source>
</reference>
<sequence length="192" mass="21287">MDPEKNKTATAPSEDEEYSEDEVRQRSRSRRRGPRRNRGRQGQSQALQPVGELGNQVGQVTGQVSDTLSGATGAVSGVAKGLTGGEGGSKKDTLRLRLDLNLDVEVTLKARIHGDLELALLYVQFPSSRLYPSYPRYLMIRRVLKSFIGILQYLTTEVCHTDNKSTFLSVKRHRSIVYSTVLAPRGYLPPNA</sequence>
<organism evidence="2 3">
    <name type="scientific">Arthrobotrys oligospora (strain ATCC 24927 / CBS 115.81 / DSM 1491)</name>
    <name type="common">Nematode-trapping fungus</name>
    <name type="synonym">Didymozoophaga oligospora</name>
    <dbReference type="NCBI Taxonomy" id="756982"/>
    <lineage>
        <taxon>Eukaryota</taxon>
        <taxon>Fungi</taxon>
        <taxon>Dikarya</taxon>
        <taxon>Ascomycota</taxon>
        <taxon>Pezizomycotina</taxon>
        <taxon>Orbiliomycetes</taxon>
        <taxon>Orbiliales</taxon>
        <taxon>Orbiliaceae</taxon>
        <taxon>Orbilia</taxon>
        <taxon>Orbilia oligospora</taxon>
    </lineage>
</organism>
<accession>G1XNM7</accession>
<dbReference type="Proteomes" id="UP000008784">
    <property type="component" value="Unassembled WGS sequence"/>
</dbReference>
<dbReference type="OMA" id="NDNQSEN"/>
<dbReference type="HOGENOM" id="CLU_059402_2_1_1"/>
<dbReference type="OrthoDB" id="2873061at2759"/>
<dbReference type="STRING" id="756982.G1XNM7"/>
<dbReference type="EMBL" id="ADOT01000263">
    <property type="protein sequence ID" value="EGX44944.1"/>
    <property type="molecule type" value="Genomic_DNA"/>
</dbReference>
<keyword evidence="3" id="KW-1185">Reference proteome</keyword>
<dbReference type="GeneID" id="22897364"/>
<dbReference type="AlphaFoldDB" id="G1XNM7"/>
<evidence type="ECO:0000256" key="1">
    <source>
        <dbReference type="SAM" id="MobiDB-lite"/>
    </source>
</evidence>
<dbReference type="eggNOG" id="ENOG502SF70">
    <property type="taxonomic scope" value="Eukaryota"/>
</dbReference>
<gene>
    <name evidence="2" type="ORF">AOL_s00173g45</name>
</gene>
<dbReference type="InParanoid" id="G1XNM7"/>
<feature type="region of interest" description="Disordered" evidence="1">
    <location>
        <begin position="1"/>
        <end position="54"/>
    </location>
</feature>
<protein>
    <submittedName>
        <fullName evidence="2">Uncharacterized protein</fullName>
    </submittedName>
</protein>
<dbReference type="RefSeq" id="XP_011126089.1">
    <property type="nucleotide sequence ID" value="XM_011127787.1"/>
</dbReference>
<feature type="compositionally biased region" description="Basic residues" evidence="1">
    <location>
        <begin position="26"/>
        <end position="39"/>
    </location>
</feature>
<name>G1XNM7_ARTOA</name>
<dbReference type="PANTHER" id="PTHR35587:SF4">
    <property type="match status" value="1"/>
</dbReference>
<proteinExistence type="predicted"/>